<organism evidence="8 9">
    <name type="scientific">Zavarzinia aquatilis</name>
    <dbReference type="NCBI Taxonomy" id="2211142"/>
    <lineage>
        <taxon>Bacteria</taxon>
        <taxon>Pseudomonadati</taxon>
        <taxon>Pseudomonadota</taxon>
        <taxon>Alphaproteobacteria</taxon>
        <taxon>Rhodospirillales</taxon>
        <taxon>Zavarziniaceae</taxon>
        <taxon>Zavarzinia</taxon>
    </lineage>
</organism>
<dbReference type="NCBIfam" id="NF000642">
    <property type="entry name" value="PRK00024.1"/>
    <property type="match status" value="1"/>
</dbReference>
<dbReference type="InterPro" id="IPR010994">
    <property type="entry name" value="RuvA_2-like"/>
</dbReference>
<gene>
    <name evidence="8" type="ORF">DKG74_01425</name>
</gene>
<dbReference type="Pfam" id="PF04002">
    <property type="entry name" value="RadC"/>
    <property type="match status" value="1"/>
</dbReference>
<evidence type="ECO:0000256" key="1">
    <source>
        <dbReference type="ARBA" id="ARBA00022670"/>
    </source>
</evidence>
<comment type="similarity">
    <text evidence="6">Belongs to the UPF0758 family.</text>
</comment>
<accession>A0A317EGD3</accession>
<dbReference type="InterPro" id="IPR037518">
    <property type="entry name" value="MPN"/>
</dbReference>
<dbReference type="CDD" id="cd08071">
    <property type="entry name" value="MPN_DUF2466"/>
    <property type="match status" value="1"/>
</dbReference>
<dbReference type="OrthoDB" id="9804482at2"/>
<evidence type="ECO:0000256" key="4">
    <source>
        <dbReference type="ARBA" id="ARBA00022833"/>
    </source>
</evidence>
<dbReference type="InterPro" id="IPR020891">
    <property type="entry name" value="UPF0758_CS"/>
</dbReference>
<sequence length="243" mass="26667">MPSESDRQKDLLQEAPVAEAAPHYHGHRARLRARFRETGGQGMPDYEILELLLALAIPRRDVKPLAKDLLARFGTFANLISAPLDQIEAQEGLGEVAAIALKTVREAALRLLAAEVMQRPVISSWNALLDYCRARLARESREETRVLFLDRKNVLIADEGHGKGTVDQSPLYIREVVKRALDHAASAVILVHNHPSGDPAPSRADIDMTRDLATALKAVGIGLHDHLVIGRQGHASFKSLGLL</sequence>
<dbReference type="PANTHER" id="PTHR30471">
    <property type="entry name" value="DNA REPAIR PROTEIN RADC"/>
    <property type="match status" value="1"/>
</dbReference>
<dbReference type="InterPro" id="IPR025657">
    <property type="entry name" value="RadC_JAB"/>
</dbReference>
<dbReference type="PROSITE" id="PS50249">
    <property type="entry name" value="MPN"/>
    <property type="match status" value="1"/>
</dbReference>
<evidence type="ECO:0000313" key="8">
    <source>
        <dbReference type="EMBL" id="PWR25652.1"/>
    </source>
</evidence>
<dbReference type="GO" id="GO:0046872">
    <property type="term" value="F:metal ion binding"/>
    <property type="evidence" value="ECO:0007669"/>
    <property type="project" value="UniProtKB-KW"/>
</dbReference>
<dbReference type="NCBIfam" id="TIGR00608">
    <property type="entry name" value="radc"/>
    <property type="match status" value="1"/>
</dbReference>
<protein>
    <recommendedName>
        <fullName evidence="7">MPN domain-containing protein</fullName>
    </recommendedName>
</protein>
<dbReference type="PROSITE" id="PS01302">
    <property type="entry name" value="UPF0758"/>
    <property type="match status" value="1"/>
</dbReference>
<keyword evidence="3" id="KW-0378">Hydrolase</keyword>
<keyword evidence="9" id="KW-1185">Reference proteome</keyword>
<feature type="domain" description="MPN" evidence="7">
    <location>
        <begin position="121"/>
        <end position="243"/>
    </location>
</feature>
<evidence type="ECO:0000256" key="3">
    <source>
        <dbReference type="ARBA" id="ARBA00022801"/>
    </source>
</evidence>
<keyword evidence="4" id="KW-0862">Zinc</keyword>
<dbReference type="PANTHER" id="PTHR30471:SF3">
    <property type="entry name" value="UPF0758 PROTEIN YEES-RELATED"/>
    <property type="match status" value="1"/>
</dbReference>
<comment type="caution">
    <text evidence="8">The sequence shown here is derived from an EMBL/GenBank/DDBJ whole genome shotgun (WGS) entry which is preliminary data.</text>
</comment>
<dbReference type="GO" id="GO:0008237">
    <property type="term" value="F:metallopeptidase activity"/>
    <property type="evidence" value="ECO:0007669"/>
    <property type="project" value="UniProtKB-KW"/>
</dbReference>
<dbReference type="InterPro" id="IPR001405">
    <property type="entry name" value="UPF0758"/>
</dbReference>
<evidence type="ECO:0000256" key="2">
    <source>
        <dbReference type="ARBA" id="ARBA00022723"/>
    </source>
</evidence>
<dbReference type="SUPFAM" id="SSF47781">
    <property type="entry name" value="RuvA domain 2-like"/>
    <property type="match status" value="1"/>
</dbReference>
<dbReference type="Gene3D" id="3.40.140.10">
    <property type="entry name" value="Cytidine Deaminase, domain 2"/>
    <property type="match status" value="1"/>
</dbReference>
<reference evidence="8 9" key="1">
    <citation type="submission" date="2018-05" db="EMBL/GenBank/DDBJ databases">
        <title>Zavarzinia sp. HR-AS.</title>
        <authorList>
            <person name="Lee Y."/>
            <person name="Jeon C.O."/>
        </authorList>
    </citation>
    <scope>NUCLEOTIDE SEQUENCE [LARGE SCALE GENOMIC DNA]</scope>
    <source>
        <strain evidence="8 9">HR-AS</strain>
    </source>
</reference>
<keyword evidence="5" id="KW-0482">Metalloprotease</keyword>
<dbReference type="SUPFAM" id="SSF102712">
    <property type="entry name" value="JAB1/MPN domain"/>
    <property type="match status" value="1"/>
</dbReference>
<dbReference type="EMBL" id="QGLE01000001">
    <property type="protein sequence ID" value="PWR25652.1"/>
    <property type="molecule type" value="Genomic_DNA"/>
</dbReference>
<evidence type="ECO:0000256" key="6">
    <source>
        <dbReference type="RuleBase" id="RU003797"/>
    </source>
</evidence>
<keyword evidence="2" id="KW-0479">Metal-binding</keyword>
<evidence type="ECO:0000259" key="7">
    <source>
        <dbReference type="PROSITE" id="PS50249"/>
    </source>
</evidence>
<keyword evidence="1" id="KW-0645">Protease</keyword>
<dbReference type="Proteomes" id="UP000245461">
    <property type="component" value="Unassembled WGS sequence"/>
</dbReference>
<dbReference type="GO" id="GO:0006508">
    <property type="term" value="P:proteolysis"/>
    <property type="evidence" value="ECO:0007669"/>
    <property type="project" value="UniProtKB-KW"/>
</dbReference>
<evidence type="ECO:0000313" key="9">
    <source>
        <dbReference type="Proteomes" id="UP000245461"/>
    </source>
</evidence>
<proteinExistence type="inferred from homology"/>
<dbReference type="RefSeq" id="WP_109901846.1">
    <property type="nucleotide sequence ID" value="NZ_QGLE01000001.1"/>
</dbReference>
<evidence type="ECO:0000256" key="5">
    <source>
        <dbReference type="ARBA" id="ARBA00023049"/>
    </source>
</evidence>
<dbReference type="AlphaFoldDB" id="A0A317EGD3"/>
<name>A0A317EGD3_9PROT</name>